<feature type="compositionally biased region" description="Basic residues" evidence="2">
    <location>
        <begin position="924"/>
        <end position="935"/>
    </location>
</feature>
<evidence type="ECO:0000256" key="2">
    <source>
        <dbReference type="SAM" id="MobiDB-lite"/>
    </source>
</evidence>
<feature type="compositionally biased region" description="Basic residues" evidence="2">
    <location>
        <begin position="295"/>
        <end position="309"/>
    </location>
</feature>
<feature type="compositionally biased region" description="Basic and acidic residues" evidence="2">
    <location>
        <begin position="279"/>
        <end position="294"/>
    </location>
</feature>
<dbReference type="PANTHER" id="PTHR21663:SF0">
    <property type="entry name" value="HEAT REPEAT-CONTAINING PROTEIN 5B"/>
    <property type="match status" value="1"/>
</dbReference>
<dbReference type="Gene3D" id="1.25.10.10">
    <property type="entry name" value="Leucine-rich Repeat Variant"/>
    <property type="match status" value="1"/>
</dbReference>
<dbReference type="EMBL" id="JANTQA010000012">
    <property type="protein sequence ID" value="KAJ3450932.1"/>
    <property type="molecule type" value="Genomic_DNA"/>
</dbReference>
<gene>
    <name evidence="3" type="ORF">M0812_07126</name>
</gene>
<organism evidence="3 4">
    <name type="scientific">Anaeramoeba flamelloides</name>
    <dbReference type="NCBI Taxonomy" id="1746091"/>
    <lineage>
        <taxon>Eukaryota</taxon>
        <taxon>Metamonada</taxon>
        <taxon>Anaeramoebidae</taxon>
        <taxon>Anaeramoeba</taxon>
    </lineage>
</organism>
<comment type="similarity">
    <text evidence="1">Belongs to the HEATR5 family.</text>
</comment>
<dbReference type="GO" id="GO:0008104">
    <property type="term" value="P:intracellular protein localization"/>
    <property type="evidence" value="ECO:0007669"/>
    <property type="project" value="TreeGrafter"/>
</dbReference>
<feature type="region of interest" description="Disordered" evidence="2">
    <location>
        <begin position="689"/>
        <end position="708"/>
    </location>
</feature>
<dbReference type="GO" id="GO:0016020">
    <property type="term" value="C:membrane"/>
    <property type="evidence" value="ECO:0007669"/>
    <property type="project" value="TreeGrafter"/>
</dbReference>
<name>A0AAV8ADZ4_9EUKA</name>
<feature type="compositionally biased region" description="Low complexity" evidence="2">
    <location>
        <begin position="1538"/>
        <end position="1552"/>
    </location>
</feature>
<feature type="compositionally biased region" description="Acidic residues" evidence="2">
    <location>
        <begin position="256"/>
        <end position="265"/>
    </location>
</feature>
<dbReference type="PANTHER" id="PTHR21663">
    <property type="entry name" value="HYPOTHETICAL HEAT DOMAIN-CONTAINING"/>
    <property type="match status" value="1"/>
</dbReference>
<feature type="region of interest" description="Disordered" evidence="2">
    <location>
        <begin position="250"/>
        <end position="310"/>
    </location>
</feature>
<dbReference type="InterPro" id="IPR016024">
    <property type="entry name" value="ARM-type_fold"/>
</dbReference>
<sequence>MSQTTDYLPFFIKPESYSLQQRLAILQDISSNKIDKETFQNLVPYVVQLATKEKEQMSGPLSRKLLGNIIIKSFTYDLSGIFRCVETFHKPLSNSKTSLHIKLTTIEILSMIFENFGKKIMSLYPETILLLQKQCKNSDSHLRSTALIALTSCINGAGFSGTMSHAEILKGISSCFNDKTPNVRIQIPKLLSSIINNNQTAFNPSSENILKRLIKGLNDKDVLVRKENIESLGGLFAACWKQLPSFEEEKKKKEENENESDEQSFEENQKSGSKKRAKNNKDFKAYDFEKDSKNKKNKNKNKKNKKKKHQEVLDDKEELLKAISFKKIPELNNARIILLKYLTKIFLQKNNNRTKLIGLSIVWTRFLTNLNQQDLSKNTEIFFNEFEIIGKQSNFLKGTLFICLKYIISNFVRCLDEENKLKFFDYLSKKLLKTNLTEIYLEELFELIGILKGSIITQIPTLIYSLTKLNFSANFKIRFSVANLYGKIVEVNPSLYYELTKKFCQLIDDLLVSGYSNLNQCYKLDGLSLSLGYVTKSLVKIAQFQLSNFFAEKLFKISFSLLKEDLTKDKKLSFTEAQYTNQSGWTILNAIIQTFPDLTLRNFGFFFYIWDEKIKFLKKFLRKISNNKKYQSVFLTIVLGILRTLLSFLQFLKRHGGKFESTSHMFKQCAKIMERVYKYIICFQKDGNSKSNHKDKNKNKAKTKSSNLQKNPNLKSIFYNHLDDLFKIEMLMFKIYSIIPFHLFIPLQNNLLKLTTYWICSQQRKTQGCSKLFLKAIFKNKYPKYNFSLFNLKYYNMTNKLLKSTDYFNHFDEENLEFDDDPLFSELSIQLNEYFNRVEIQTNSLKQFVVDSAIKLFCKLFLIQNDWEVQQSTLKIFQIYVNNSTKQNNFNEQNFYIQKNIFCAILYLINKIIRKKNKHKKFFNNKNKSKNKNNNKKFLGNDPKEQLGKEKIIIEKKKAILKQKQETLLNQLITKIEKEIPLFLNSFIVIIQNKYNYNYNNSNSNSNNISRGIHDLQFLFIEICSKFCYLSQNEQFYSTFLNNYKSQYLQKKILKNNQNNILISTHSLLLGTICKSMGIYRANSIFASSVLNLIQNCKSSFINVSYWSLFSLKLLIDSLGTSFIQMKFITPVVDVINYLLMSNNHNHNLNILIIISQLIISLANLFGPELKSKSTRVKWFMMIFKYLYSIKNEAINYQSLLLLDKLCLYDAINKELNYNEIVSIVNTNLIKKKRDFFFLNKYTCLTILSKLILKFEEKKNISNQEFSKFFNFNFLKYKLFELIDFFYIENKKRKETNIIKEIRLLLEKIIEKSIFINLFDWLNIFKKILLYSSKDTKKLFSMNSKNDNNKNRNVNENYEDNEDENGDGDQDEDEVGGGDKNVYNKKENEKKMGKNEGQDLETVSIVSEKENELINTIELCINRSPCWQTKKLVMKIFQIFIKQIIEKNNVNIKNKLIKNLQDMIELSFKCSTSVNYPVRLVGLKSIQLLIKCFLNIPDPEYNENLILEVYENQITTSLKQSFSFENFIHDLNFEENLNNNDKGNSKGNGNDDIMIEDDDDGGGGDDNDDDDESKKKNNQANWKHLVLLFHPKIFGSGANLSVEIFEFYKEILNKHEFNSIETVEKTLKLLINLFKSLNLVENTISLSKTQLLILVSLSKSIIFLQNSKFNNNDLKSILNNHLITIYQQIISAIRNYTKLLTLSKDERNLQNEQYFSNLSSKDAHKILKNNWNTLFLAMIYISKEKVLIDYFNNTNDNLIERSNFFLCFGICIYKINSALIDFNNLQMYLAHFKIFLNFSKSQLKNLNILKPNIFFELINLIANIIQTKNITAKNQFTSLQILELLSQIIDNNINNDYLHILTNYFNIGNILLNLLKKSNSSNVNNDNHNEDNTKYNLINIFNSSLAIFFKKFNLDLKIKYLPKIFQLFFSFLKLKNIEDKNVLLELQNVLQSEDLTNESWSSLLMNGLFYFLDQFKIQNDDDDDDDVNVKGVNKVEDDSDNLILIKILQPFILALNFSLFQTQISKKIMTTFEKIIQLKNKNSYLLINSFNNIFHLISSNQNFNSQNTIIYNLLIQLVSSFSKIILNKNNNLDGFQSSEDMQLFIFESINLIANGYKLYYQNLNEKQNSSLLFIYLQLILIYDSFNLNQKFFTNKDFLIDNLLDIVKLNGLVFKQTLQFFPRNQQKILEETMKNHLLNQNIQRGGDEIKIIPIRKNLNSKKKIELKMSFKGFYKKK</sequence>
<accession>A0AAV8ADZ4</accession>
<dbReference type="InterPro" id="IPR040108">
    <property type="entry name" value="Laa1/Sip1/HEATR5"/>
</dbReference>
<evidence type="ECO:0000256" key="1">
    <source>
        <dbReference type="ARBA" id="ARBA00008304"/>
    </source>
</evidence>
<dbReference type="GO" id="GO:0005794">
    <property type="term" value="C:Golgi apparatus"/>
    <property type="evidence" value="ECO:0007669"/>
    <property type="project" value="TreeGrafter"/>
</dbReference>
<proteinExistence type="inferred from homology"/>
<evidence type="ECO:0000313" key="3">
    <source>
        <dbReference type="EMBL" id="KAJ3450932.1"/>
    </source>
</evidence>
<dbReference type="GO" id="GO:0030139">
    <property type="term" value="C:endocytic vesicle"/>
    <property type="evidence" value="ECO:0007669"/>
    <property type="project" value="TreeGrafter"/>
</dbReference>
<feature type="region of interest" description="Disordered" evidence="2">
    <location>
        <begin position="924"/>
        <end position="943"/>
    </location>
</feature>
<dbReference type="GO" id="GO:0005829">
    <property type="term" value="C:cytosol"/>
    <property type="evidence" value="ECO:0007669"/>
    <property type="project" value="GOC"/>
</dbReference>
<feature type="compositionally biased region" description="Basic residues" evidence="2">
    <location>
        <begin position="691"/>
        <end position="703"/>
    </location>
</feature>
<dbReference type="Pfam" id="PF20210">
    <property type="entry name" value="Laa1_Sip1_HTR5"/>
    <property type="match status" value="1"/>
</dbReference>
<protein>
    <submittedName>
        <fullName evidence="3">Sorting of apical protein</fullName>
    </submittedName>
</protein>
<dbReference type="InterPro" id="IPR046837">
    <property type="entry name" value="Laa1/Sip1/HEATR5-like_HEAT"/>
</dbReference>
<feature type="region of interest" description="Disordered" evidence="2">
    <location>
        <begin position="1342"/>
        <end position="1395"/>
    </location>
</feature>
<dbReference type="GO" id="GO:0042147">
    <property type="term" value="P:retrograde transport, endosome to Golgi"/>
    <property type="evidence" value="ECO:0007669"/>
    <property type="project" value="TreeGrafter"/>
</dbReference>
<feature type="region of interest" description="Disordered" evidence="2">
    <location>
        <begin position="1538"/>
        <end position="1576"/>
    </location>
</feature>
<dbReference type="GO" id="GO:0006897">
    <property type="term" value="P:endocytosis"/>
    <property type="evidence" value="ECO:0007669"/>
    <property type="project" value="TreeGrafter"/>
</dbReference>
<feature type="compositionally biased region" description="Acidic residues" evidence="2">
    <location>
        <begin position="1357"/>
        <end position="1376"/>
    </location>
</feature>
<feature type="compositionally biased region" description="Acidic residues" evidence="2">
    <location>
        <begin position="1553"/>
        <end position="1571"/>
    </location>
</feature>
<dbReference type="InterPro" id="IPR011989">
    <property type="entry name" value="ARM-like"/>
</dbReference>
<feature type="compositionally biased region" description="Basic and acidic residues" evidence="2">
    <location>
        <begin position="1382"/>
        <end position="1395"/>
    </location>
</feature>
<comment type="caution">
    <text evidence="3">The sequence shown here is derived from an EMBL/GenBank/DDBJ whole genome shotgun (WGS) entry which is preliminary data.</text>
</comment>
<dbReference type="SUPFAM" id="SSF48371">
    <property type="entry name" value="ARM repeat"/>
    <property type="match status" value="1"/>
</dbReference>
<reference evidence="3" key="1">
    <citation type="submission" date="2022-08" db="EMBL/GenBank/DDBJ databases">
        <title>Novel sulphate-reducing endosymbionts in the free-living metamonad Anaeramoeba.</title>
        <authorList>
            <person name="Jerlstrom-Hultqvist J."/>
            <person name="Cepicka I."/>
            <person name="Gallot-Lavallee L."/>
            <person name="Salas-Leiva D."/>
            <person name="Curtis B.A."/>
            <person name="Zahonova K."/>
            <person name="Pipaliya S."/>
            <person name="Dacks J."/>
            <person name="Roger A.J."/>
        </authorList>
    </citation>
    <scope>NUCLEOTIDE SEQUENCE</scope>
    <source>
        <strain evidence="3">Busselton2</strain>
    </source>
</reference>
<evidence type="ECO:0000313" key="4">
    <source>
        <dbReference type="Proteomes" id="UP001146793"/>
    </source>
</evidence>
<dbReference type="Proteomes" id="UP001146793">
    <property type="component" value="Unassembled WGS sequence"/>
</dbReference>